<keyword evidence="1" id="KW-0472">Membrane</keyword>
<protein>
    <recommendedName>
        <fullName evidence="3">DUF2937 family protein</fullName>
    </recommendedName>
</protein>
<dbReference type="AlphaFoldDB" id="A0A3B0RDW1"/>
<dbReference type="Pfam" id="PF11157">
    <property type="entry name" value="DUF2937"/>
    <property type="match status" value="1"/>
</dbReference>
<reference evidence="2" key="1">
    <citation type="submission" date="2018-06" db="EMBL/GenBank/DDBJ databases">
        <authorList>
            <person name="Zhirakovskaya E."/>
        </authorList>
    </citation>
    <scope>NUCLEOTIDE SEQUENCE</scope>
</reference>
<organism evidence="2">
    <name type="scientific">hydrothermal vent metagenome</name>
    <dbReference type="NCBI Taxonomy" id="652676"/>
    <lineage>
        <taxon>unclassified sequences</taxon>
        <taxon>metagenomes</taxon>
        <taxon>ecological metagenomes</taxon>
    </lineage>
</organism>
<feature type="transmembrane region" description="Helical" evidence="1">
    <location>
        <begin position="133"/>
        <end position="158"/>
    </location>
</feature>
<dbReference type="InterPro" id="IPR022584">
    <property type="entry name" value="DUF2937"/>
</dbReference>
<name>A0A3B0RDW1_9ZZZZ</name>
<dbReference type="EMBL" id="UOEH01000066">
    <property type="protein sequence ID" value="VAV91524.1"/>
    <property type="molecule type" value="Genomic_DNA"/>
</dbReference>
<keyword evidence="1" id="KW-1133">Transmembrane helix</keyword>
<gene>
    <name evidence="2" type="ORF">MNBD_ALPHA05-1682</name>
</gene>
<evidence type="ECO:0008006" key="3">
    <source>
        <dbReference type="Google" id="ProtNLM"/>
    </source>
</evidence>
<proteinExistence type="predicted"/>
<keyword evidence="1" id="KW-0812">Transmembrane</keyword>
<sequence>MGRFLAFLLGIAGALIGAQAPGFTLQYMQSLQGRVDELTTMVAAYDADMSANGYTREAALSECRTSEDLLKAMCGGYDTSVERLDYLKQHLAMLEAASDYVRPLLVARHLDRTIATSVYKQFEPAVPVSVHGAVYAGGGFAVLWGAASFLFGIIGAMFGGGRRYA</sequence>
<accession>A0A3B0RDW1</accession>
<evidence type="ECO:0000256" key="1">
    <source>
        <dbReference type="SAM" id="Phobius"/>
    </source>
</evidence>
<evidence type="ECO:0000313" key="2">
    <source>
        <dbReference type="EMBL" id="VAV91524.1"/>
    </source>
</evidence>